<name>A0ABT3FPB4_9BACT</name>
<evidence type="ECO:0000256" key="5">
    <source>
        <dbReference type="SAM" id="Phobius"/>
    </source>
</evidence>
<dbReference type="InterPro" id="IPR036909">
    <property type="entry name" value="Cyt_c-like_dom_sf"/>
</dbReference>
<keyword evidence="1 4" id="KW-0349">Heme</keyword>
<keyword evidence="3 4" id="KW-0408">Iron</keyword>
<keyword evidence="5" id="KW-0472">Membrane</keyword>
<evidence type="ECO:0000256" key="2">
    <source>
        <dbReference type="ARBA" id="ARBA00022723"/>
    </source>
</evidence>
<dbReference type="PROSITE" id="PS51007">
    <property type="entry name" value="CYTC"/>
    <property type="match status" value="1"/>
</dbReference>
<comment type="caution">
    <text evidence="7">The sequence shown here is derived from an EMBL/GenBank/DDBJ whole genome shotgun (WGS) entry which is preliminary data.</text>
</comment>
<sequence>MTFRSFALGLTLAFGIAWMSVVVVPFFSMRDVKPVAFDEAADGKTGIYFPKRTGRVANGAEVYAANGCYLCHTQVIRTTDAGNDLGRPDWGGNKLDEARGDTRRESTVFDYQGEKFAQIGVSRLGPDLFNVGLRVENYVKDTGENPKAWLLEHLYDARLDPAKSTSKCPPHPFLFEEKKIEGQTPADAVPAPVKEGYAIVPTPAAEALVSYLLSMKHDDALPKAINPAPAKAAAPAAAAAPAPAAAP</sequence>
<keyword evidence="2 4" id="KW-0479">Metal-binding</keyword>
<evidence type="ECO:0000313" key="7">
    <source>
        <dbReference type="EMBL" id="MCW1885413.1"/>
    </source>
</evidence>
<protein>
    <recommendedName>
        <fullName evidence="6">Cytochrome c domain-containing protein</fullName>
    </recommendedName>
</protein>
<dbReference type="RefSeq" id="WP_264501368.1">
    <property type="nucleotide sequence ID" value="NZ_JAPDDS010000005.1"/>
</dbReference>
<gene>
    <name evidence="7" type="ORF">OKA04_11795</name>
</gene>
<feature type="domain" description="Cytochrome c" evidence="6">
    <location>
        <begin position="54"/>
        <end position="216"/>
    </location>
</feature>
<keyword evidence="8" id="KW-1185">Reference proteome</keyword>
<reference evidence="7 8" key="1">
    <citation type="submission" date="2022-10" db="EMBL/GenBank/DDBJ databases">
        <title>Luteolibacter flavescens strain MCCC 1K03193, whole genome shotgun sequencing project.</title>
        <authorList>
            <person name="Zhao G."/>
            <person name="Shen L."/>
        </authorList>
    </citation>
    <scope>NUCLEOTIDE SEQUENCE [LARGE SCALE GENOMIC DNA]</scope>
    <source>
        <strain evidence="7 8">MCCC 1K03193</strain>
    </source>
</reference>
<dbReference type="SUPFAM" id="SSF46626">
    <property type="entry name" value="Cytochrome c"/>
    <property type="match status" value="1"/>
</dbReference>
<dbReference type="Gene3D" id="1.10.760.10">
    <property type="entry name" value="Cytochrome c-like domain"/>
    <property type="match status" value="1"/>
</dbReference>
<evidence type="ECO:0000259" key="6">
    <source>
        <dbReference type="PROSITE" id="PS51007"/>
    </source>
</evidence>
<organism evidence="7 8">
    <name type="scientific">Luteolibacter flavescens</name>
    <dbReference type="NCBI Taxonomy" id="1859460"/>
    <lineage>
        <taxon>Bacteria</taxon>
        <taxon>Pseudomonadati</taxon>
        <taxon>Verrucomicrobiota</taxon>
        <taxon>Verrucomicrobiia</taxon>
        <taxon>Verrucomicrobiales</taxon>
        <taxon>Verrucomicrobiaceae</taxon>
        <taxon>Luteolibacter</taxon>
    </lineage>
</organism>
<evidence type="ECO:0000256" key="4">
    <source>
        <dbReference type="PROSITE-ProRule" id="PRU00433"/>
    </source>
</evidence>
<keyword evidence="5" id="KW-0812">Transmembrane</keyword>
<proteinExistence type="predicted"/>
<evidence type="ECO:0000313" key="8">
    <source>
        <dbReference type="Proteomes" id="UP001207930"/>
    </source>
</evidence>
<keyword evidence="5" id="KW-1133">Transmembrane helix</keyword>
<dbReference type="InterPro" id="IPR009056">
    <property type="entry name" value="Cyt_c-like_dom"/>
</dbReference>
<dbReference type="EMBL" id="JAPDDS010000005">
    <property type="protein sequence ID" value="MCW1885413.1"/>
    <property type="molecule type" value="Genomic_DNA"/>
</dbReference>
<accession>A0ABT3FPB4</accession>
<feature type="transmembrane region" description="Helical" evidence="5">
    <location>
        <begin position="6"/>
        <end position="27"/>
    </location>
</feature>
<dbReference type="Proteomes" id="UP001207930">
    <property type="component" value="Unassembled WGS sequence"/>
</dbReference>
<evidence type="ECO:0000256" key="1">
    <source>
        <dbReference type="ARBA" id="ARBA00022617"/>
    </source>
</evidence>
<evidence type="ECO:0000256" key="3">
    <source>
        <dbReference type="ARBA" id="ARBA00023004"/>
    </source>
</evidence>